<dbReference type="AlphaFoldDB" id="A0AAU8FGI5"/>
<dbReference type="InterPro" id="IPR030392">
    <property type="entry name" value="S74_ICA"/>
</dbReference>
<dbReference type="CDD" id="cd12820">
    <property type="entry name" value="LbR_YadA-like"/>
    <property type="match status" value="1"/>
</dbReference>
<dbReference type="InterPro" id="IPR011049">
    <property type="entry name" value="Serralysin-like_metalloprot_C"/>
</dbReference>
<sequence length="452" mass="46863">MKTSRLLSTLALGTVLTASSAVFAQVKIGTSPTTISANVNLEVQATNNHRTVIRQDNGFVGIGTITPNAHLNVEAGNMSVSNGADNTFDPTVLGAASIGRGNINRANWAVSIGQENAVAGIRSLAVGYQNSIPVAGDHSFVVGQSNMANAINSFAGGNGSVTSGSTSMAFGLTARASGAYAISLGRETTASGTNSIAAGYSAVAGGSASVAMGNDVSASDIGAVSLGWLTQANGPASVALGYACFAQQNASIAIGNNARANHADAFVFSDNSSGGVAIGSWADNTMTMRFGGGYRFYTNGSHTTGVQLTPGDVTWGAISDIRTKEDISDIESGVATIMQLRPKKYHYKKAEKKHFSLGFIAQEMVKVLPDIVNVPEDKEDFLSIRYTELVPVLTKAIQEQQAEIKEQQAEIDVLKARLSKMDALEAKLAAFEAKLETAPAANSASAQLVNSK</sequence>
<evidence type="ECO:0000256" key="2">
    <source>
        <dbReference type="SAM" id="SignalP"/>
    </source>
</evidence>
<evidence type="ECO:0000259" key="3">
    <source>
        <dbReference type="PROSITE" id="PS51688"/>
    </source>
</evidence>
<feature type="signal peptide" evidence="2">
    <location>
        <begin position="1"/>
        <end position="24"/>
    </location>
</feature>
<dbReference type="Gene3D" id="2.150.10.10">
    <property type="entry name" value="Serralysin-like metalloprotease, C-terminal"/>
    <property type="match status" value="2"/>
</dbReference>
<feature type="chain" id="PRO_5043908048" evidence="2">
    <location>
        <begin position="25"/>
        <end position="452"/>
    </location>
</feature>
<accession>A0AAU8FGI5</accession>
<evidence type="ECO:0000256" key="1">
    <source>
        <dbReference type="SAM" id="Coils"/>
    </source>
</evidence>
<name>A0AAU8FGI5_9BACT</name>
<feature type="coiled-coil region" evidence="1">
    <location>
        <begin position="390"/>
        <end position="434"/>
    </location>
</feature>
<organism evidence="4">
    <name type="scientific">Dyadobacter sp. 676</name>
    <dbReference type="NCBI Taxonomy" id="3088362"/>
    <lineage>
        <taxon>Bacteria</taxon>
        <taxon>Pseudomonadati</taxon>
        <taxon>Bacteroidota</taxon>
        <taxon>Cytophagia</taxon>
        <taxon>Cytophagales</taxon>
        <taxon>Spirosomataceae</taxon>
        <taxon>Dyadobacter</taxon>
    </lineage>
</organism>
<reference evidence="4" key="1">
    <citation type="submission" date="2024-06" db="EMBL/GenBank/DDBJ databases">
        <title>Sequencing and assembly of the genome of Dyadobacter sp. strain 676, a symbiont of Cyamopsis tetragonoloba.</title>
        <authorList>
            <person name="Guro P."/>
            <person name="Sazanova A."/>
            <person name="Kuznetsova I."/>
            <person name="Belimov A."/>
            <person name="Safronova V."/>
        </authorList>
    </citation>
    <scope>NUCLEOTIDE SEQUENCE</scope>
    <source>
        <strain evidence="4">676</strain>
    </source>
</reference>
<keyword evidence="2" id="KW-0732">Signal</keyword>
<dbReference type="Pfam" id="PF05658">
    <property type="entry name" value="YadA_head"/>
    <property type="match status" value="4"/>
</dbReference>
<dbReference type="PROSITE" id="PS51688">
    <property type="entry name" value="ICA"/>
    <property type="match status" value="1"/>
</dbReference>
<evidence type="ECO:0000313" key="4">
    <source>
        <dbReference type="EMBL" id="XCH23370.1"/>
    </source>
</evidence>
<dbReference type="SUPFAM" id="SSF101967">
    <property type="entry name" value="Adhesin YadA, collagen-binding domain"/>
    <property type="match status" value="1"/>
</dbReference>
<dbReference type="InterPro" id="IPR008640">
    <property type="entry name" value="Adhesin_Head_dom"/>
</dbReference>
<protein>
    <submittedName>
        <fullName evidence="4">Tail fiber domain-containing protein</fullName>
    </submittedName>
</protein>
<dbReference type="RefSeq" id="WP_353718696.1">
    <property type="nucleotide sequence ID" value="NZ_CP159289.1"/>
</dbReference>
<feature type="domain" description="Peptidase S74" evidence="3">
    <location>
        <begin position="319"/>
        <end position="411"/>
    </location>
</feature>
<dbReference type="Pfam" id="PF13884">
    <property type="entry name" value="Peptidase_S74"/>
    <property type="match status" value="1"/>
</dbReference>
<keyword evidence="1" id="KW-0175">Coiled coil</keyword>
<dbReference type="EMBL" id="CP159289">
    <property type="protein sequence ID" value="XCH23370.1"/>
    <property type="molecule type" value="Genomic_DNA"/>
</dbReference>
<proteinExistence type="predicted"/>
<dbReference type="GO" id="GO:0019867">
    <property type="term" value="C:outer membrane"/>
    <property type="evidence" value="ECO:0007669"/>
    <property type="project" value="InterPro"/>
</dbReference>
<gene>
    <name evidence="4" type="ORF">ABV298_24060</name>
</gene>